<dbReference type="PANTHER" id="PTHR42973">
    <property type="entry name" value="BINDING OXIDOREDUCTASE, PUTATIVE (AFU_ORTHOLOGUE AFUA_1G17690)-RELATED"/>
    <property type="match status" value="1"/>
</dbReference>
<keyword evidence="4" id="KW-0560">Oxidoreductase</keyword>
<keyword evidence="8" id="KW-1185">Reference proteome</keyword>
<dbReference type="Gene3D" id="3.30.465.10">
    <property type="match status" value="1"/>
</dbReference>
<dbReference type="OrthoDB" id="2151789at2759"/>
<evidence type="ECO:0000256" key="4">
    <source>
        <dbReference type="ARBA" id="ARBA00023002"/>
    </source>
</evidence>
<organism evidence="7 8">
    <name type="scientific">Hyaloscypha hepaticicola</name>
    <dbReference type="NCBI Taxonomy" id="2082293"/>
    <lineage>
        <taxon>Eukaryota</taxon>
        <taxon>Fungi</taxon>
        <taxon>Dikarya</taxon>
        <taxon>Ascomycota</taxon>
        <taxon>Pezizomycotina</taxon>
        <taxon>Leotiomycetes</taxon>
        <taxon>Helotiales</taxon>
        <taxon>Hyaloscyphaceae</taxon>
        <taxon>Hyaloscypha</taxon>
    </lineage>
</organism>
<evidence type="ECO:0000256" key="5">
    <source>
        <dbReference type="SAM" id="SignalP"/>
    </source>
</evidence>
<comment type="similarity">
    <text evidence="1">Belongs to the oxygen-dependent FAD-linked oxidoreductase family.</text>
</comment>
<evidence type="ECO:0000256" key="1">
    <source>
        <dbReference type="ARBA" id="ARBA00005466"/>
    </source>
</evidence>
<feature type="domain" description="FAD-binding PCMH-type" evidence="6">
    <location>
        <begin position="63"/>
        <end position="236"/>
    </location>
</feature>
<dbReference type="InterPro" id="IPR050416">
    <property type="entry name" value="FAD-linked_Oxidoreductase"/>
</dbReference>
<accession>A0A2J6Q0M2</accession>
<dbReference type="SUPFAM" id="SSF56176">
    <property type="entry name" value="FAD-binding/transporter-associated domain-like"/>
    <property type="match status" value="1"/>
</dbReference>
<protein>
    <submittedName>
        <fullName evidence="7">FAD-binding domain-containing protein</fullName>
    </submittedName>
</protein>
<dbReference type="InterPro" id="IPR016166">
    <property type="entry name" value="FAD-bd_PCMH"/>
</dbReference>
<feature type="chain" id="PRO_5014448475" evidence="5">
    <location>
        <begin position="21"/>
        <end position="497"/>
    </location>
</feature>
<dbReference type="PANTHER" id="PTHR42973:SF54">
    <property type="entry name" value="FAD-BINDING PCMH-TYPE DOMAIN-CONTAINING PROTEIN"/>
    <property type="match status" value="1"/>
</dbReference>
<dbReference type="InterPro" id="IPR016169">
    <property type="entry name" value="FAD-bd_PCMH_sub2"/>
</dbReference>
<dbReference type="InterPro" id="IPR036318">
    <property type="entry name" value="FAD-bd_PCMH-like_sf"/>
</dbReference>
<keyword evidence="2" id="KW-0285">Flavoprotein</keyword>
<keyword evidence="3" id="KW-0274">FAD</keyword>
<evidence type="ECO:0000313" key="7">
    <source>
        <dbReference type="EMBL" id="PMD19850.1"/>
    </source>
</evidence>
<evidence type="ECO:0000256" key="3">
    <source>
        <dbReference type="ARBA" id="ARBA00022827"/>
    </source>
</evidence>
<sequence length="497" mass="55520">MKLKFLVIFTIWISLPKSKAFIRQPRDDDPICKEICNIIWEEVPRAFDYTPPVKDRYWSRFQSDILPGCIVYPVDAVDVASILKILTANSCMFAVRAGGTSPWAGASTITGGTSIDLERLIKLEVAATNDPPAVVVGAGNRWADVYRTLDSLNLSVAGTRNGSPGVSGSVLGGGISFFSQHRGWSCDDILLFEIVLANGTITEVTHSSEPDLYWALRGGGNNFGIVTQMTIATFERPLSYYSFNQWNWAARRSIFQALEKDTENMPDGISMIATTIAWHPYSRQFVISERYIADAETTYTSTVYRDSKPEQQSGYWKSTLAMAEKMDRMNPDGYFNLFGSMTVHNDAGVFVKIADVFRKTMSNATTADDIEIYTVFNPLTGPAISKMQKRGGNALGISPEDGPLVERSKDAAKEHGRYHRFIFQNHAFEEEDVFGSYGRENLRRLRQIRQKVDPEGVFQILQPGYFKLGFEPNSVDEDSGTSQCNKGIEEILVKSEL</sequence>
<gene>
    <name evidence="7" type="ORF">NA56DRAFT_690090</name>
</gene>
<keyword evidence="5" id="KW-0732">Signal</keyword>
<dbReference type="GO" id="GO:0071949">
    <property type="term" value="F:FAD binding"/>
    <property type="evidence" value="ECO:0007669"/>
    <property type="project" value="InterPro"/>
</dbReference>
<reference evidence="7 8" key="1">
    <citation type="submission" date="2016-05" db="EMBL/GenBank/DDBJ databases">
        <title>A degradative enzymes factory behind the ericoid mycorrhizal symbiosis.</title>
        <authorList>
            <consortium name="DOE Joint Genome Institute"/>
            <person name="Martino E."/>
            <person name="Morin E."/>
            <person name="Grelet G."/>
            <person name="Kuo A."/>
            <person name="Kohler A."/>
            <person name="Daghino S."/>
            <person name="Barry K."/>
            <person name="Choi C."/>
            <person name="Cichocki N."/>
            <person name="Clum A."/>
            <person name="Copeland A."/>
            <person name="Hainaut M."/>
            <person name="Haridas S."/>
            <person name="Labutti K."/>
            <person name="Lindquist E."/>
            <person name="Lipzen A."/>
            <person name="Khouja H.-R."/>
            <person name="Murat C."/>
            <person name="Ohm R."/>
            <person name="Olson A."/>
            <person name="Spatafora J."/>
            <person name="Veneault-Fourrey C."/>
            <person name="Henrissat B."/>
            <person name="Grigoriev I."/>
            <person name="Martin F."/>
            <person name="Perotto S."/>
        </authorList>
    </citation>
    <scope>NUCLEOTIDE SEQUENCE [LARGE SCALE GENOMIC DNA]</scope>
    <source>
        <strain evidence="7 8">UAMH 7357</strain>
    </source>
</reference>
<evidence type="ECO:0000256" key="2">
    <source>
        <dbReference type="ARBA" id="ARBA00022630"/>
    </source>
</evidence>
<dbReference type="AlphaFoldDB" id="A0A2J6Q0M2"/>
<dbReference type="Proteomes" id="UP000235672">
    <property type="component" value="Unassembled WGS sequence"/>
</dbReference>
<evidence type="ECO:0000313" key="8">
    <source>
        <dbReference type="Proteomes" id="UP000235672"/>
    </source>
</evidence>
<name>A0A2J6Q0M2_9HELO</name>
<dbReference type="Pfam" id="PF08031">
    <property type="entry name" value="BBE"/>
    <property type="match status" value="1"/>
</dbReference>
<dbReference type="InterPro" id="IPR012951">
    <property type="entry name" value="BBE"/>
</dbReference>
<evidence type="ECO:0000259" key="6">
    <source>
        <dbReference type="PROSITE" id="PS51387"/>
    </source>
</evidence>
<dbReference type="GO" id="GO:0016491">
    <property type="term" value="F:oxidoreductase activity"/>
    <property type="evidence" value="ECO:0007669"/>
    <property type="project" value="UniProtKB-KW"/>
</dbReference>
<dbReference type="EMBL" id="KZ613487">
    <property type="protein sequence ID" value="PMD19850.1"/>
    <property type="molecule type" value="Genomic_DNA"/>
</dbReference>
<dbReference type="InterPro" id="IPR006094">
    <property type="entry name" value="Oxid_FAD_bind_N"/>
</dbReference>
<dbReference type="PROSITE" id="PS51387">
    <property type="entry name" value="FAD_PCMH"/>
    <property type="match status" value="1"/>
</dbReference>
<dbReference type="STRING" id="1745343.A0A2J6Q0M2"/>
<dbReference type="Pfam" id="PF01565">
    <property type="entry name" value="FAD_binding_4"/>
    <property type="match status" value="1"/>
</dbReference>
<feature type="signal peptide" evidence="5">
    <location>
        <begin position="1"/>
        <end position="20"/>
    </location>
</feature>
<proteinExistence type="inferred from homology"/>